<name>A0A8T0DKK6_9TREM</name>
<dbReference type="AlphaFoldDB" id="A0A8T0DKK6"/>
<feature type="compositionally biased region" description="Low complexity" evidence="9">
    <location>
        <begin position="484"/>
        <end position="502"/>
    </location>
</feature>
<dbReference type="GO" id="GO:0031207">
    <property type="term" value="C:Sec62/Sec63 complex"/>
    <property type="evidence" value="ECO:0007669"/>
    <property type="project" value="TreeGrafter"/>
</dbReference>
<evidence type="ECO:0000256" key="3">
    <source>
        <dbReference type="ARBA" id="ARBA00022692"/>
    </source>
</evidence>
<keyword evidence="6 10" id="KW-1133">Transmembrane helix</keyword>
<keyword evidence="8" id="KW-0143">Chaperone</keyword>
<dbReference type="Pfam" id="PF02889">
    <property type="entry name" value="Sec63"/>
    <property type="match status" value="1"/>
</dbReference>
<keyword evidence="4" id="KW-0256">Endoplasmic reticulum</keyword>
<comment type="subcellular location">
    <subcellularLocation>
        <location evidence="1">Endoplasmic reticulum membrane</location>
        <topology evidence="1">Multi-pass membrane protein</topology>
    </subcellularLocation>
</comment>
<dbReference type="SUPFAM" id="SSF46565">
    <property type="entry name" value="Chaperone J-domain"/>
    <property type="match status" value="1"/>
</dbReference>
<feature type="compositionally biased region" description="Basic and acidic residues" evidence="9">
    <location>
        <begin position="634"/>
        <end position="649"/>
    </location>
</feature>
<feature type="region of interest" description="Disordered" evidence="9">
    <location>
        <begin position="528"/>
        <end position="705"/>
    </location>
</feature>
<feature type="compositionally biased region" description="Acidic residues" evidence="9">
    <location>
        <begin position="663"/>
        <end position="679"/>
    </location>
</feature>
<evidence type="ECO:0000256" key="2">
    <source>
        <dbReference type="ARBA" id="ARBA00022448"/>
    </source>
</evidence>
<dbReference type="PANTHER" id="PTHR24075">
    <property type="entry name" value="SEC63 DOMAIN-CONTAINING"/>
    <property type="match status" value="1"/>
</dbReference>
<dbReference type="Gene3D" id="1.10.150.20">
    <property type="entry name" value="5' to 3' exonuclease, C-terminal subdomain"/>
    <property type="match status" value="1"/>
</dbReference>
<dbReference type="GO" id="GO:0003723">
    <property type="term" value="F:RNA binding"/>
    <property type="evidence" value="ECO:0007669"/>
    <property type="project" value="TreeGrafter"/>
</dbReference>
<evidence type="ECO:0000256" key="5">
    <source>
        <dbReference type="ARBA" id="ARBA00022927"/>
    </source>
</evidence>
<dbReference type="GO" id="GO:0006614">
    <property type="term" value="P:SRP-dependent cotranslational protein targeting to membrane"/>
    <property type="evidence" value="ECO:0007669"/>
    <property type="project" value="TreeGrafter"/>
</dbReference>
<organism evidence="12 13">
    <name type="scientific">Paragonimus westermani</name>
    <dbReference type="NCBI Taxonomy" id="34504"/>
    <lineage>
        <taxon>Eukaryota</taxon>
        <taxon>Metazoa</taxon>
        <taxon>Spiralia</taxon>
        <taxon>Lophotrochozoa</taxon>
        <taxon>Platyhelminthes</taxon>
        <taxon>Trematoda</taxon>
        <taxon>Digenea</taxon>
        <taxon>Plagiorchiida</taxon>
        <taxon>Troglotremata</taxon>
        <taxon>Troglotrematidae</taxon>
        <taxon>Paragonimus</taxon>
    </lineage>
</organism>
<evidence type="ECO:0000256" key="1">
    <source>
        <dbReference type="ARBA" id="ARBA00004477"/>
    </source>
</evidence>
<dbReference type="Pfam" id="PF00226">
    <property type="entry name" value="DnaJ"/>
    <property type="match status" value="1"/>
</dbReference>
<evidence type="ECO:0000256" key="7">
    <source>
        <dbReference type="ARBA" id="ARBA00023136"/>
    </source>
</evidence>
<evidence type="ECO:0000313" key="12">
    <source>
        <dbReference type="EMBL" id="KAF8568363.1"/>
    </source>
</evidence>
<dbReference type="InterPro" id="IPR036869">
    <property type="entry name" value="J_dom_sf"/>
</dbReference>
<dbReference type="EMBL" id="JTDF01002857">
    <property type="protein sequence ID" value="KAF8568363.1"/>
    <property type="molecule type" value="Genomic_DNA"/>
</dbReference>
<dbReference type="SMART" id="SM00271">
    <property type="entry name" value="DnaJ"/>
    <property type="match status" value="1"/>
</dbReference>
<dbReference type="Gene3D" id="1.10.3380.10">
    <property type="entry name" value="Sec63 N-terminal domain-like domain"/>
    <property type="match status" value="1"/>
</dbReference>
<evidence type="ECO:0000313" key="13">
    <source>
        <dbReference type="Proteomes" id="UP000699462"/>
    </source>
</evidence>
<dbReference type="GO" id="GO:0008320">
    <property type="term" value="F:protein transmembrane transporter activity"/>
    <property type="evidence" value="ECO:0007669"/>
    <property type="project" value="TreeGrafter"/>
</dbReference>
<evidence type="ECO:0000256" key="8">
    <source>
        <dbReference type="ARBA" id="ARBA00023186"/>
    </source>
</evidence>
<feature type="compositionally biased region" description="Low complexity" evidence="9">
    <location>
        <begin position="689"/>
        <end position="703"/>
    </location>
</feature>
<dbReference type="InterPro" id="IPR014756">
    <property type="entry name" value="Ig_E-set"/>
</dbReference>
<dbReference type="InterPro" id="IPR001623">
    <property type="entry name" value="DnaJ_domain"/>
</dbReference>
<dbReference type="SUPFAM" id="SSF158702">
    <property type="entry name" value="Sec63 N-terminal domain-like"/>
    <property type="match status" value="1"/>
</dbReference>
<dbReference type="Proteomes" id="UP000699462">
    <property type="component" value="Unassembled WGS sequence"/>
</dbReference>
<proteinExistence type="predicted"/>
<dbReference type="Gene3D" id="1.10.287.110">
    <property type="entry name" value="DnaJ domain"/>
    <property type="match status" value="1"/>
</dbReference>
<sequence length="885" mass="100402">MPGDRFEFDEHGDTFFCFLVAFYTLVLIPITYFCWPTLDSRDTYEQGKRKCMCQPCQVKRHNLKTSTPMKKLKKFLIKGGFVLAWIVFFVMIYKLTLMETVESGFDPFVQLEIDRAASPSEIRRAYKRLSLKFHPDKGGDPKRFILISKAYAALTNEESRKNWEEYGNPDGPGAAHFGIALPKWMIQKENFYVVIGAYVLLFMLILPIGVGTWWYNTMKFSNNHVLLDTIRYLCGTFMRSPYMAMPRVIKVLSNAYEFNPSFNKEIVCRPSDNVELPPLIMKIPIFTIFRKAIVGSPSSVKARALIYAHLDRIPLSSKTLHLDQQYIIKNCPRLIDEMINSLLYVLAVAMDEAGSRHKTPQHLATIENCMHLVPMLIQSLSDNASPLLQLPHIGSSQLRHMVAKQRNIKSIRQLVKIPDEKRRTLLRSLSDEQYRDVLNVCASMPSLEVTYRCEVLDDEDPSIWPLSMVTATVTLRRHPLFEPTTTATSTSTVADSGSGATTMPDLHYSGGGRYDWWAYDQSPNSQLYQAADPNIDAGPMGYGDFGEEDNDQLGSDLHKPKKTTTPVWDKGKRKKPTRKGKQRGKQDHLRQQQQQQQQHQLKPRMHQATAATLSAPTGDLDSDEGAPETVSKCENSREKSAIKKQKPDDIETFAAEDPATEGWDGEDTQDVYNNDEADSGDEKADANMSKLPRTSVKSSSSRSKFQESKPHCTHVVHCPYFPVEKFEGWWIYLVDRKTRQLITKPVYISTLQTEEEIPLRFMAPSLPGSYFYTLCVRSDSYIDCDVSETVRFTVSPLPESVLNYLKVQEEAHSDDSSASSCVSSDEEGDEGSEVDQQDDSSVLNHEVEDDYDEEEEEVDAEVEETQGRPNGSVTRDRVSAYLAKA</sequence>
<reference evidence="12 13" key="1">
    <citation type="submission" date="2019-07" db="EMBL/GenBank/DDBJ databases">
        <title>Annotation for the trematode Paragonimus westermani.</title>
        <authorList>
            <person name="Choi Y.-J."/>
        </authorList>
    </citation>
    <scope>NUCLEOTIDE SEQUENCE [LARGE SCALE GENOMIC DNA]</scope>
    <source>
        <strain evidence="12">180907_Pwestermani</strain>
    </source>
</reference>
<feature type="transmembrane region" description="Helical" evidence="10">
    <location>
        <begin position="12"/>
        <end position="33"/>
    </location>
</feature>
<evidence type="ECO:0000259" key="11">
    <source>
        <dbReference type="PROSITE" id="PS50076"/>
    </source>
</evidence>
<protein>
    <recommendedName>
        <fullName evidence="11">J domain-containing protein</fullName>
    </recommendedName>
</protein>
<keyword evidence="2" id="KW-0813">Transport</keyword>
<feature type="compositionally biased region" description="Acidic residues" evidence="9">
    <location>
        <begin position="847"/>
        <end position="864"/>
    </location>
</feature>
<gene>
    <name evidence="12" type="ORF">P879_05516</name>
</gene>
<feature type="transmembrane region" description="Helical" evidence="10">
    <location>
        <begin position="75"/>
        <end position="93"/>
    </location>
</feature>
<feature type="transmembrane region" description="Helical" evidence="10">
    <location>
        <begin position="191"/>
        <end position="215"/>
    </location>
</feature>
<dbReference type="GO" id="GO:0006620">
    <property type="term" value="P:post-translational protein targeting to endoplasmic reticulum membrane"/>
    <property type="evidence" value="ECO:0007669"/>
    <property type="project" value="TreeGrafter"/>
</dbReference>
<feature type="domain" description="J" evidence="11">
    <location>
        <begin position="106"/>
        <end position="167"/>
    </location>
</feature>
<keyword evidence="3 10" id="KW-0812">Transmembrane</keyword>
<comment type="caution">
    <text evidence="12">The sequence shown here is derived from an EMBL/GenBank/DDBJ whole genome shotgun (WGS) entry which is preliminary data.</text>
</comment>
<dbReference type="Gene3D" id="2.60.40.150">
    <property type="entry name" value="C2 domain"/>
    <property type="match status" value="1"/>
</dbReference>
<feature type="compositionally biased region" description="Basic residues" evidence="9">
    <location>
        <begin position="571"/>
        <end position="583"/>
    </location>
</feature>
<dbReference type="CDD" id="cd06257">
    <property type="entry name" value="DnaJ"/>
    <property type="match status" value="1"/>
</dbReference>
<dbReference type="InterPro" id="IPR035892">
    <property type="entry name" value="C2_domain_sf"/>
</dbReference>
<accession>A0A8T0DKK6</accession>
<dbReference type="PROSITE" id="PS50076">
    <property type="entry name" value="DNAJ_2"/>
    <property type="match status" value="1"/>
</dbReference>
<dbReference type="PANTHER" id="PTHR24075:SF0">
    <property type="entry name" value="TRANSLOCATION PROTEIN SEC63 HOMOLOG"/>
    <property type="match status" value="1"/>
</dbReference>
<dbReference type="InterPro" id="IPR004179">
    <property type="entry name" value="Sec63-dom"/>
</dbReference>
<feature type="region of interest" description="Disordered" evidence="9">
    <location>
        <begin position="482"/>
        <end position="504"/>
    </location>
</feature>
<feature type="compositionally biased region" description="Low complexity" evidence="9">
    <location>
        <begin position="591"/>
        <end position="600"/>
    </location>
</feature>
<dbReference type="OrthoDB" id="1734229at2759"/>
<evidence type="ECO:0000256" key="9">
    <source>
        <dbReference type="SAM" id="MobiDB-lite"/>
    </source>
</evidence>
<evidence type="ECO:0000256" key="4">
    <source>
        <dbReference type="ARBA" id="ARBA00022824"/>
    </source>
</evidence>
<dbReference type="SUPFAM" id="SSF81296">
    <property type="entry name" value="E set domains"/>
    <property type="match status" value="1"/>
</dbReference>
<keyword evidence="13" id="KW-1185">Reference proteome</keyword>
<feature type="region of interest" description="Disordered" evidence="9">
    <location>
        <begin position="813"/>
        <end position="885"/>
    </location>
</feature>
<evidence type="ECO:0000256" key="6">
    <source>
        <dbReference type="ARBA" id="ARBA00022989"/>
    </source>
</evidence>
<keyword evidence="7 10" id="KW-0472">Membrane</keyword>
<feature type="compositionally biased region" description="Acidic residues" evidence="9">
    <location>
        <begin position="824"/>
        <end position="838"/>
    </location>
</feature>
<keyword evidence="5" id="KW-0653">Protein transport</keyword>
<dbReference type="SMART" id="SM00973">
    <property type="entry name" value="Sec63"/>
    <property type="match status" value="1"/>
</dbReference>
<evidence type="ECO:0000256" key="10">
    <source>
        <dbReference type="SAM" id="Phobius"/>
    </source>
</evidence>